<organism evidence="2">
    <name type="scientific">uncultured Solirubrobacteraceae bacterium</name>
    <dbReference type="NCBI Taxonomy" id="1162706"/>
    <lineage>
        <taxon>Bacteria</taxon>
        <taxon>Bacillati</taxon>
        <taxon>Actinomycetota</taxon>
        <taxon>Thermoleophilia</taxon>
        <taxon>Solirubrobacterales</taxon>
        <taxon>Solirubrobacteraceae</taxon>
        <taxon>environmental samples</taxon>
    </lineage>
</organism>
<protein>
    <submittedName>
        <fullName evidence="2">Uncharacterized protein</fullName>
    </submittedName>
</protein>
<feature type="compositionally biased region" description="Basic residues" evidence="1">
    <location>
        <begin position="138"/>
        <end position="148"/>
    </location>
</feature>
<feature type="non-terminal residue" evidence="2">
    <location>
        <position position="163"/>
    </location>
</feature>
<evidence type="ECO:0000256" key="1">
    <source>
        <dbReference type="SAM" id="MobiDB-lite"/>
    </source>
</evidence>
<dbReference type="EMBL" id="CADCVP010000236">
    <property type="protein sequence ID" value="CAA9505937.1"/>
    <property type="molecule type" value="Genomic_DNA"/>
</dbReference>
<gene>
    <name evidence="2" type="ORF">AVDCRST_MAG69-2204</name>
</gene>
<proteinExistence type="predicted"/>
<feature type="non-terminal residue" evidence="2">
    <location>
        <position position="1"/>
    </location>
</feature>
<feature type="region of interest" description="Disordered" evidence="1">
    <location>
        <begin position="138"/>
        <end position="163"/>
    </location>
</feature>
<sequence length="163" mass="17888">GCEGEGGLLRLRTGQGPLFHLPRTAAGHRHRTRRGCVLSVAGSAGVPRSVRYARGKDERGRGAQGPGRAGALLRLDRDVQPQRLGHRGAVRDHALRCQHGAAEADTGHRQRVDAGRALHFDLRDHPELRFRRSEVHVRHRPDRHRLHPGCRLPAADQAGADGL</sequence>
<reference evidence="2" key="1">
    <citation type="submission" date="2020-02" db="EMBL/GenBank/DDBJ databases">
        <authorList>
            <person name="Meier V. D."/>
        </authorList>
    </citation>
    <scope>NUCLEOTIDE SEQUENCE</scope>
    <source>
        <strain evidence="2">AVDCRST_MAG69</strain>
    </source>
</reference>
<evidence type="ECO:0000313" key="2">
    <source>
        <dbReference type="EMBL" id="CAA9505937.1"/>
    </source>
</evidence>
<name>A0A6J4SV07_9ACTN</name>
<dbReference type="AlphaFoldDB" id="A0A6J4SV07"/>
<accession>A0A6J4SV07</accession>